<reference evidence="1" key="1">
    <citation type="submission" date="2021-01" db="EMBL/GenBank/DDBJ databases">
        <title>Complete genome sequence of Clostridiales bacterium R-7.</title>
        <authorList>
            <person name="Mahoney-Kurpe S.C."/>
            <person name="Palevich N."/>
            <person name="Koike S."/>
            <person name="Moon C.D."/>
            <person name="Attwood G.T."/>
        </authorList>
    </citation>
    <scope>NUCLEOTIDE SEQUENCE</scope>
    <source>
        <strain evidence="1">R-7</strain>
    </source>
</reference>
<accession>A0AC61N4L4</accession>
<sequence>MPSSIFLLAFIYIIVAGCMKLARQVKDQNTKTAGTAKTAPQKQQKAPKAEAKAPAPAPESEEGTFFRPTVMQPTITVTEHDDSVYQGSMSADTGEGFDPCHDEQLAPLSAAQAAEPVTEVAGPGLQLSWTGSDIVNGIVMSEILKRK</sequence>
<name>A0AC61N4L4_9FIRM</name>
<evidence type="ECO:0000313" key="1">
    <source>
        <dbReference type="EMBL" id="QUC66079.1"/>
    </source>
</evidence>
<dbReference type="EMBL" id="CP068393">
    <property type="protein sequence ID" value="QUC66079.1"/>
    <property type="molecule type" value="Genomic_DNA"/>
</dbReference>
<evidence type="ECO:0000313" key="2">
    <source>
        <dbReference type="Proteomes" id="UP000682782"/>
    </source>
</evidence>
<protein>
    <submittedName>
        <fullName evidence="1">Uncharacterized protein</fullName>
    </submittedName>
</protein>
<dbReference type="Proteomes" id="UP000682782">
    <property type="component" value="Chromosome"/>
</dbReference>
<gene>
    <name evidence="1" type="ORF">JYE49_09375</name>
</gene>
<organism evidence="1 2">
    <name type="scientific">Aristaeella hokkaidonensis</name>
    <dbReference type="NCBI Taxonomy" id="3046382"/>
    <lineage>
        <taxon>Bacteria</taxon>
        <taxon>Bacillati</taxon>
        <taxon>Bacillota</taxon>
        <taxon>Clostridia</taxon>
        <taxon>Eubacteriales</taxon>
        <taxon>Aristaeellaceae</taxon>
        <taxon>Aristaeella</taxon>
    </lineage>
</organism>
<keyword evidence="2" id="KW-1185">Reference proteome</keyword>
<proteinExistence type="predicted"/>